<proteinExistence type="predicted"/>
<keyword evidence="4" id="KW-1185">Reference proteome</keyword>
<comment type="caution">
    <text evidence="3">The sequence shown here is derived from an EMBL/GenBank/DDBJ whole genome shotgun (WGS) entry which is preliminary data.</text>
</comment>
<evidence type="ECO:0000313" key="3">
    <source>
        <dbReference type="EMBL" id="MBB5201849.1"/>
    </source>
</evidence>
<dbReference type="Gene3D" id="2.50.20.10">
    <property type="entry name" value="Lipoprotein localisation LolA/LolB/LppX"/>
    <property type="match status" value="1"/>
</dbReference>
<dbReference type="EMBL" id="JACHHQ010000008">
    <property type="protein sequence ID" value="MBB5201849.1"/>
    <property type="molecule type" value="Genomic_DNA"/>
</dbReference>
<dbReference type="RefSeq" id="WP_168057156.1">
    <property type="nucleotide sequence ID" value="NZ_JAAOZT010000017.1"/>
</dbReference>
<protein>
    <recommendedName>
        <fullName evidence="5">Outer membrane lipoprotein-sorting protein</fullName>
    </recommendedName>
</protein>
<name>A0A840RZS0_9BURK</name>
<evidence type="ECO:0000256" key="2">
    <source>
        <dbReference type="SAM" id="SignalP"/>
    </source>
</evidence>
<gene>
    <name evidence="3" type="ORF">HNR39_003707</name>
</gene>
<evidence type="ECO:0000256" key="1">
    <source>
        <dbReference type="SAM" id="MobiDB-lite"/>
    </source>
</evidence>
<feature type="signal peptide" evidence="2">
    <location>
        <begin position="1"/>
        <end position="29"/>
    </location>
</feature>
<evidence type="ECO:0008006" key="5">
    <source>
        <dbReference type="Google" id="ProtNLM"/>
    </source>
</evidence>
<accession>A0A840RZS0</accession>
<feature type="region of interest" description="Disordered" evidence="1">
    <location>
        <begin position="67"/>
        <end position="86"/>
    </location>
</feature>
<dbReference type="Proteomes" id="UP000571084">
    <property type="component" value="Unassembled WGS sequence"/>
</dbReference>
<dbReference type="AlphaFoldDB" id="A0A840RZS0"/>
<sequence length="289" mass="31448">MNSHYRLSIPSTLCVCLAVVIFLSPAARAETPPLGAAQVVDKNVVARGGATAWAAIRSMSFVGKIDAGRTHPTPPGTVDSYSSGPSNLRPGQRRMMIAETPVKSEEVIALPFRLDLKRPRKSRLELDFAGDTAIQVYDGSAGWKVRPFMGRTTVESFSPAEIKIAASQQELDGLLINAAAKGSQIRMEGMDSVNGVRAYRLRVALRDGDVRLVWVDAATFLDIKVDGVRDVGGRSRAMTTLLSDYRRIDGVMIPFKMETHGVGLKDAERIIVDKVLINADLPDTRFAKP</sequence>
<keyword evidence="2" id="KW-0732">Signal</keyword>
<evidence type="ECO:0000313" key="4">
    <source>
        <dbReference type="Proteomes" id="UP000571084"/>
    </source>
</evidence>
<feature type="chain" id="PRO_5032578352" description="Outer membrane lipoprotein-sorting protein" evidence="2">
    <location>
        <begin position="30"/>
        <end position="289"/>
    </location>
</feature>
<reference evidence="3 4" key="1">
    <citation type="submission" date="2020-08" db="EMBL/GenBank/DDBJ databases">
        <title>Genomic Encyclopedia of Type Strains, Phase IV (KMG-IV): sequencing the most valuable type-strain genomes for metagenomic binning, comparative biology and taxonomic classification.</title>
        <authorList>
            <person name="Goeker M."/>
        </authorList>
    </citation>
    <scope>NUCLEOTIDE SEQUENCE [LARGE SCALE GENOMIC DNA]</scope>
    <source>
        <strain evidence="3 4">DSM 23240</strain>
    </source>
</reference>
<organism evidence="3 4">
    <name type="scientific">Glaciimonas immobilis</name>
    <dbReference type="NCBI Taxonomy" id="728004"/>
    <lineage>
        <taxon>Bacteria</taxon>
        <taxon>Pseudomonadati</taxon>
        <taxon>Pseudomonadota</taxon>
        <taxon>Betaproteobacteria</taxon>
        <taxon>Burkholderiales</taxon>
        <taxon>Oxalobacteraceae</taxon>
        <taxon>Glaciimonas</taxon>
    </lineage>
</organism>